<proteinExistence type="predicted"/>
<dbReference type="EMBL" id="JAPHEH010000001">
    <property type="protein sequence ID" value="MDG4476365.1"/>
    <property type="molecule type" value="Genomic_DNA"/>
</dbReference>
<dbReference type="PANTHER" id="PTHR43685:SF2">
    <property type="entry name" value="GLYCOSYLTRANSFERASE 2-LIKE DOMAIN-CONTAINING PROTEIN"/>
    <property type="match status" value="1"/>
</dbReference>
<keyword evidence="3" id="KW-1185">Reference proteome</keyword>
<dbReference type="InterPro" id="IPR050834">
    <property type="entry name" value="Glycosyltransf_2"/>
</dbReference>
<dbReference type="PANTHER" id="PTHR43685">
    <property type="entry name" value="GLYCOSYLTRANSFERASE"/>
    <property type="match status" value="1"/>
</dbReference>
<feature type="domain" description="Glycosyltransferase 2-like" evidence="1">
    <location>
        <begin position="4"/>
        <end position="118"/>
    </location>
</feature>
<dbReference type="RefSeq" id="WP_307633333.1">
    <property type="nucleotide sequence ID" value="NZ_JAPHEH010000001.1"/>
</dbReference>
<dbReference type="CDD" id="cd00761">
    <property type="entry name" value="Glyco_tranf_GTA_type"/>
    <property type="match status" value="1"/>
</dbReference>
<accession>A0A9X4MI91</accession>
<dbReference type="SUPFAM" id="SSF53448">
    <property type="entry name" value="Nucleotide-diphospho-sugar transferases"/>
    <property type="match status" value="1"/>
</dbReference>
<reference evidence="2" key="2">
    <citation type="submission" date="2022-10" db="EMBL/GenBank/DDBJ databases">
        <authorList>
            <person name="Aronson H.S."/>
        </authorList>
    </citation>
    <scope>NUCLEOTIDE SEQUENCE</scope>
    <source>
        <strain evidence="2">RS19-109</strain>
    </source>
</reference>
<dbReference type="Gene3D" id="3.90.550.10">
    <property type="entry name" value="Spore Coat Polysaccharide Biosynthesis Protein SpsA, Chain A"/>
    <property type="match status" value="1"/>
</dbReference>
<protein>
    <submittedName>
        <fullName evidence="2">Glycosyltransferase family 2 protein</fullName>
    </submittedName>
</protein>
<evidence type="ECO:0000259" key="1">
    <source>
        <dbReference type="Pfam" id="PF00535"/>
    </source>
</evidence>
<dbReference type="InterPro" id="IPR001173">
    <property type="entry name" value="Glyco_trans_2-like"/>
</dbReference>
<dbReference type="Pfam" id="PF00535">
    <property type="entry name" value="Glycos_transf_2"/>
    <property type="match status" value="1"/>
</dbReference>
<dbReference type="InterPro" id="IPR029044">
    <property type="entry name" value="Nucleotide-diphossugar_trans"/>
</dbReference>
<name>A0A9X4MI91_9BACT</name>
<sequence>MRISCVIPTRNRPEMTCRAIASVAAQDTPVSEIIVVDDGSTDHTAALVAARFPGVRLLHRSGLGPGLARNAGVVEACGEVVMFLDSDDVWLEGHVARLVRTMARGFPVAYGVTRNCDQVGGGEFCLPEPGMTLEGHCLAALSRWCFLVPSAMAVEKEACVAVGGFGPGELGEDWSFFIRLAQRFPFGFCGEEPITLRYLHHGSLCNGANSERLETLLATVFCALAETGAAAENLVRFQALADWTRQQGDWQTIQQWYISLKQEELL</sequence>
<evidence type="ECO:0000313" key="3">
    <source>
        <dbReference type="Proteomes" id="UP001154240"/>
    </source>
</evidence>
<dbReference type="AlphaFoldDB" id="A0A9X4MI91"/>
<evidence type="ECO:0000313" key="2">
    <source>
        <dbReference type="EMBL" id="MDG4476365.1"/>
    </source>
</evidence>
<organism evidence="2 3">
    <name type="scientific">Thiovibrio frasassiensis</name>
    <dbReference type="NCBI Taxonomy" id="2984131"/>
    <lineage>
        <taxon>Bacteria</taxon>
        <taxon>Pseudomonadati</taxon>
        <taxon>Thermodesulfobacteriota</taxon>
        <taxon>Desulfobulbia</taxon>
        <taxon>Desulfobulbales</taxon>
        <taxon>Thiovibrionaceae</taxon>
        <taxon>Thiovibrio</taxon>
    </lineage>
</organism>
<reference evidence="2" key="1">
    <citation type="journal article" date="2022" name="bioRxiv">
        <title>Thiovibrio frasassiensisgen. nov., sp. nov., an autotrophic, elemental sulfur disproportionating bacterium isolated from sulfidic karst sediment, and proposal of Thiovibrionaceae fam. nov.</title>
        <authorList>
            <person name="Aronson H."/>
            <person name="Thomas C."/>
            <person name="Bhattacharyya M."/>
            <person name="Eckstein S."/>
            <person name="Jensen S."/>
            <person name="Barco R."/>
            <person name="Macalady J."/>
            <person name="Amend J."/>
        </authorList>
    </citation>
    <scope>NUCLEOTIDE SEQUENCE</scope>
    <source>
        <strain evidence="2">RS19-109</strain>
    </source>
</reference>
<dbReference type="Proteomes" id="UP001154240">
    <property type="component" value="Unassembled WGS sequence"/>
</dbReference>
<gene>
    <name evidence="2" type="ORF">OLX77_09365</name>
</gene>
<comment type="caution">
    <text evidence="2">The sequence shown here is derived from an EMBL/GenBank/DDBJ whole genome shotgun (WGS) entry which is preliminary data.</text>
</comment>
<dbReference type="GO" id="GO:0044010">
    <property type="term" value="P:single-species biofilm formation"/>
    <property type="evidence" value="ECO:0007669"/>
    <property type="project" value="TreeGrafter"/>
</dbReference>